<evidence type="ECO:0000313" key="4">
    <source>
        <dbReference type="Proteomes" id="UP000029004"/>
    </source>
</evidence>
<dbReference type="Proteomes" id="UP000029004">
    <property type="component" value="Unassembled WGS sequence"/>
</dbReference>
<dbReference type="OrthoDB" id="2080707at2"/>
<name>A0A087DMW8_9BIFI</name>
<feature type="domain" description="MobA/VirD2-like nuclease" evidence="2">
    <location>
        <begin position="57"/>
        <end position="160"/>
    </location>
</feature>
<dbReference type="Pfam" id="PF03432">
    <property type="entry name" value="Relaxase"/>
    <property type="match status" value="1"/>
</dbReference>
<dbReference type="AlphaFoldDB" id="A0A087DMW8"/>
<feature type="coiled-coil region" evidence="1">
    <location>
        <begin position="356"/>
        <end position="390"/>
    </location>
</feature>
<evidence type="ECO:0000259" key="2">
    <source>
        <dbReference type="Pfam" id="PF03432"/>
    </source>
</evidence>
<reference evidence="3 4" key="1">
    <citation type="submission" date="2014-03" db="EMBL/GenBank/DDBJ databases">
        <title>Genomics of Bifidobacteria.</title>
        <authorList>
            <person name="Ventura M."/>
            <person name="Milani C."/>
            <person name="Lugli G.A."/>
        </authorList>
    </citation>
    <scope>NUCLEOTIDE SEQUENCE [LARGE SCALE GENOMIC DNA]</scope>
    <source>
        <strain evidence="3 4">DSM 23968</strain>
    </source>
</reference>
<organism evidence="3 4">
    <name type="scientific">Bifidobacterium stellenboschense</name>
    <dbReference type="NCBI Taxonomy" id="762211"/>
    <lineage>
        <taxon>Bacteria</taxon>
        <taxon>Bacillati</taxon>
        <taxon>Actinomycetota</taxon>
        <taxon>Actinomycetes</taxon>
        <taxon>Bifidobacteriales</taxon>
        <taxon>Bifidobacteriaceae</taxon>
        <taxon>Bifidobacterium</taxon>
    </lineage>
</organism>
<protein>
    <submittedName>
        <fullName evidence="3">Putative relaxase domain protein</fullName>
    </submittedName>
</protein>
<proteinExistence type="predicted"/>
<keyword evidence="1" id="KW-0175">Coiled coil</keyword>
<sequence>MSYTSVRPVRNMPALLSYLLYGSKGSEKYKRHRAEHTDRAAFILNDAGSIRAFREESDRLLRKHGRDVAAYSYVMSFAPDELDVHSKDDLRRCGELAYELGKTMHPDSESLVVVHDDGEGGCAHAHLIILNHDHRTGHALSKYRNARTLHAINDKTMDAFGMETMSGRDSWSVRRERVKEGSFDRLLGDRLMQAAQAADSFDEYVAKCTAVGITVDVNSDDSRGITYRMTYDDGRRVRKRRRRASSLAQDFTFDELAALFAARKHNEDKEKENTMVTQPEVYVGKSKNASVNNPGSVKPEVFVASRMADDDDDSTPIMEISRGWLEETYDDLIGARNRVCRERMRTLSDDAVLKRLNEHRTNEDLLRRDLEDANLRMEWARNRFRQLKASQPEKVQGHDAVVWMLDLLVDNSLQRRDWFVLAVTMLLREQYAQHIVRVNRQIRTRHDAEVYEARAGMWSAEKRAKAAREALDQAMSDTLVRRNGSGKSILRIAPVLTEEPPQDDEPQF</sequence>
<gene>
    <name evidence="3" type="ORF">BSTEL_1777</name>
</gene>
<dbReference type="InterPro" id="IPR005094">
    <property type="entry name" value="Endonuclease_MobA/VirD2"/>
</dbReference>
<dbReference type="eggNOG" id="ENOG5032VE2">
    <property type="taxonomic scope" value="Bacteria"/>
</dbReference>
<accession>A0A087DMW8</accession>
<comment type="caution">
    <text evidence="3">The sequence shown here is derived from an EMBL/GenBank/DDBJ whole genome shotgun (WGS) entry which is preliminary data.</text>
</comment>
<dbReference type="RefSeq" id="WP_034528692.1">
    <property type="nucleotide sequence ID" value="NZ_JGZP01000014.1"/>
</dbReference>
<keyword evidence="4" id="KW-1185">Reference proteome</keyword>
<evidence type="ECO:0000256" key="1">
    <source>
        <dbReference type="SAM" id="Coils"/>
    </source>
</evidence>
<dbReference type="EMBL" id="JGZP01000014">
    <property type="protein sequence ID" value="KFI96868.1"/>
    <property type="molecule type" value="Genomic_DNA"/>
</dbReference>
<evidence type="ECO:0000313" key="3">
    <source>
        <dbReference type="EMBL" id="KFI96868.1"/>
    </source>
</evidence>